<dbReference type="KEGG" id="gaz:Pan241w_35980"/>
<dbReference type="PROSITE" id="PS51257">
    <property type="entry name" value="PROKAR_LIPOPROTEIN"/>
    <property type="match status" value="1"/>
</dbReference>
<evidence type="ECO:0000313" key="2">
    <source>
        <dbReference type="Proteomes" id="UP000317171"/>
    </source>
</evidence>
<proteinExistence type="predicted"/>
<keyword evidence="2" id="KW-1185">Reference proteome</keyword>
<dbReference type="EMBL" id="CP036269">
    <property type="protein sequence ID" value="QDT43497.1"/>
    <property type="molecule type" value="Genomic_DNA"/>
</dbReference>
<reference evidence="1 2" key="1">
    <citation type="submission" date="2019-02" db="EMBL/GenBank/DDBJ databases">
        <title>Deep-cultivation of Planctomycetes and their phenomic and genomic characterization uncovers novel biology.</title>
        <authorList>
            <person name="Wiegand S."/>
            <person name="Jogler M."/>
            <person name="Boedeker C."/>
            <person name="Pinto D."/>
            <person name="Vollmers J."/>
            <person name="Rivas-Marin E."/>
            <person name="Kohn T."/>
            <person name="Peeters S.H."/>
            <person name="Heuer A."/>
            <person name="Rast P."/>
            <person name="Oberbeckmann S."/>
            <person name="Bunk B."/>
            <person name="Jeske O."/>
            <person name="Meyerdierks A."/>
            <person name="Storesund J.E."/>
            <person name="Kallscheuer N."/>
            <person name="Luecker S."/>
            <person name="Lage O.M."/>
            <person name="Pohl T."/>
            <person name="Merkel B.J."/>
            <person name="Hornburger P."/>
            <person name="Mueller R.-W."/>
            <person name="Bruemmer F."/>
            <person name="Labrenz M."/>
            <person name="Spormann A.M."/>
            <person name="Op den Camp H."/>
            <person name="Overmann J."/>
            <person name="Amann R."/>
            <person name="Jetten M.S.M."/>
            <person name="Mascher T."/>
            <person name="Medema M.H."/>
            <person name="Devos D.P."/>
            <person name="Kaster A.-K."/>
            <person name="Ovreas L."/>
            <person name="Rohde M."/>
            <person name="Galperin M.Y."/>
            <person name="Jogler C."/>
        </authorList>
    </citation>
    <scope>NUCLEOTIDE SEQUENCE [LARGE SCALE GENOMIC DNA]</scope>
    <source>
        <strain evidence="1 2">Pan241w</strain>
    </source>
</reference>
<gene>
    <name evidence="1" type="ORF">Pan241w_35980</name>
</gene>
<accession>A0A517RHZ8</accession>
<evidence type="ECO:0000313" key="1">
    <source>
        <dbReference type="EMBL" id="QDT43497.1"/>
    </source>
</evidence>
<dbReference type="RefSeq" id="WP_145218221.1">
    <property type="nucleotide sequence ID" value="NZ_CP036269.1"/>
</dbReference>
<protein>
    <recommendedName>
        <fullName evidence="3">VWFA domain-containing protein</fullName>
    </recommendedName>
</protein>
<name>A0A517RHZ8_9PLAN</name>
<dbReference type="Proteomes" id="UP000317171">
    <property type="component" value="Chromosome"/>
</dbReference>
<evidence type="ECO:0008006" key="3">
    <source>
        <dbReference type="Google" id="ProtNLM"/>
    </source>
</evidence>
<sequence length="223" mass="24968">MRYLMSLLIVVGVCGCEKRHESPQTFVSDDSEYKVAILLDLSGSFEHMMCDDGKAHQFAMRVLDHYFRERLGNNDKLIIAQISGTERSLLWEGTPLQLRREFPSAKAFGEFLRSKSDPRGSLVHDSIAHTVEYVASDPAVASGRAKSAVFVLSDMLDNGVNQESEQRVIGALTEYAQQNGAVGLYYVDQLLVPQWRKNLQDAGIREICVESEIVGTPRLPNFE</sequence>
<organism evidence="1 2">
    <name type="scientific">Gimesia alba</name>
    <dbReference type="NCBI Taxonomy" id="2527973"/>
    <lineage>
        <taxon>Bacteria</taxon>
        <taxon>Pseudomonadati</taxon>
        <taxon>Planctomycetota</taxon>
        <taxon>Planctomycetia</taxon>
        <taxon>Planctomycetales</taxon>
        <taxon>Planctomycetaceae</taxon>
        <taxon>Gimesia</taxon>
    </lineage>
</organism>
<dbReference type="AlphaFoldDB" id="A0A517RHZ8"/>
<dbReference type="OrthoDB" id="267207at2"/>